<gene>
    <name evidence="1" type="ORF">PMZ80_001241</name>
</gene>
<organism evidence="1 2">
    <name type="scientific">Knufia obscura</name>
    <dbReference type="NCBI Taxonomy" id="1635080"/>
    <lineage>
        <taxon>Eukaryota</taxon>
        <taxon>Fungi</taxon>
        <taxon>Dikarya</taxon>
        <taxon>Ascomycota</taxon>
        <taxon>Pezizomycotina</taxon>
        <taxon>Eurotiomycetes</taxon>
        <taxon>Chaetothyriomycetidae</taxon>
        <taxon>Chaetothyriales</taxon>
        <taxon>Trichomeriaceae</taxon>
        <taxon>Knufia</taxon>
    </lineage>
</organism>
<name>A0ABR0S2M9_9EURO</name>
<keyword evidence="2" id="KW-1185">Reference proteome</keyword>
<protein>
    <recommendedName>
        <fullName evidence="3">F-box protein</fullName>
    </recommendedName>
</protein>
<accession>A0ABR0S2M9</accession>
<dbReference type="GeneID" id="89994690"/>
<sequence length="324" mass="37652">MAAIQPASPSLLGLPAEIRLMILKAVFSDVRYCHSDDDHKKPTRHARQAFEDLKSNISLIWVNKLLRNDSIPLLKQSLEVYVVWDIKLVDFLIQEYATTLTTTDHVINFGEESQRSPNQTWVPEDYFKLVKGKFRSLRHIRYETQGEDSGTYDINDMISSFRGESDDSYIEDYFSHDGLECEAPTAGQEPFTFTADIVIEYNFIHGSKTWFNRIFELYRFEVNAFNRQVEKRYINLEPSEMKEHNWVPTSECCVMVEHISWPVVYHMPTGQITVLLNQREMGSDDFADDEVERAERNDLARQVVAELMNAETLKKALEEAYSLI</sequence>
<dbReference type="EMBL" id="JAVHJV010000001">
    <property type="protein sequence ID" value="KAK5947095.1"/>
    <property type="molecule type" value="Genomic_DNA"/>
</dbReference>
<dbReference type="RefSeq" id="XP_064735185.1">
    <property type="nucleotide sequence ID" value="XM_064869688.1"/>
</dbReference>
<dbReference type="Proteomes" id="UP001334248">
    <property type="component" value="Unassembled WGS sequence"/>
</dbReference>
<proteinExistence type="predicted"/>
<evidence type="ECO:0000313" key="2">
    <source>
        <dbReference type="Proteomes" id="UP001334248"/>
    </source>
</evidence>
<evidence type="ECO:0000313" key="1">
    <source>
        <dbReference type="EMBL" id="KAK5947095.1"/>
    </source>
</evidence>
<comment type="caution">
    <text evidence="1">The sequence shown here is derived from an EMBL/GenBank/DDBJ whole genome shotgun (WGS) entry which is preliminary data.</text>
</comment>
<evidence type="ECO:0008006" key="3">
    <source>
        <dbReference type="Google" id="ProtNLM"/>
    </source>
</evidence>
<reference evidence="1 2" key="1">
    <citation type="journal article" date="2023" name="Res Sq">
        <title>Genomic and morphological characterization of Knufia obscura isolated from the Mars 2020 spacecraft assembly facility.</title>
        <authorList>
            <person name="Chander A.M."/>
            <person name="Teixeira M.M."/>
            <person name="Singh N.K."/>
            <person name="Williams M.P."/>
            <person name="Parker C.W."/>
            <person name="Leo P."/>
            <person name="Stajich J.E."/>
            <person name="Torok T."/>
            <person name="Tighe S."/>
            <person name="Mason C.E."/>
            <person name="Venkateswaran K."/>
        </authorList>
    </citation>
    <scope>NUCLEOTIDE SEQUENCE [LARGE SCALE GENOMIC DNA]</scope>
    <source>
        <strain evidence="1 2">CCFEE 5817</strain>
    </source>
</reference>